<accession>A0A0E9TWR4</accession>
<organism evidence="1">
    <name type="scientific">Anguilla anguilla</name>
    <name type="common">European freshwater eel</name>
    <name type="synonym">Muraena anguilla</name>
    <dbReference type="NCBI Taxonomy" id="7936"/>
    <lineage>
        <taxon>Eukaryota</taxon>
        <taxon>Metazoa</taxon>
        <taxon>Chordata</taxon>
        <taxon>Craniata</taxon>
        <taxon>Vertebrata</taxon>
        <taxon>Euteleostomi</taxon>
        <taxon>Actinopterygii</taxon>
        <taxon>Neopterygii</taxon>
        <taxon>Teleostei</taxon>
        <taxon>Anguilliformes</taxon>
        <taxon>Anguillidae</taxon>
        <taxon>Anguilla</taxon>
    </lineage>
</organism>
<protein>
    <submittedName>
        <fullName evidence="1">Uncharacterized protein</fullName>
    </submittedName>
</protein>
<sequence length="22" mass="2570">MILCWEEKSQSLLYETLGAELI</sequence>
<proteinExistence type="predicted"/>
<name>A0A0E9TWR4_ANGAN</name>
<dbReference type="EMBL" id="GBXM01051394">
    <property type="protein sequence ID" value="JAH57183.1"/>
    <property type="molecule type" value="Transcribed_RNA"/>
</dbReference>
<reference evidence="1" key="1">
    <citation type="submission" date="2014-11" db="EMBL/GenBank/DDBJ databases">
        <authorList>
            <person name="Amaro Gonzalez C."/>
        </authorList>
    </citation>
    <scope>NUCLEOTIDE SEQUENCE</scope>
</reference>
<dbReference type="AlphaFoldDB" id="A0A0E9TWR4"/>
<reference evidence="1" key="2">
    <citation type="journal article" date="2015" name="Fish Shellfish Immunol.">
        <title>Early steps in the European eel (Anguilla anguilla)-Vibrio vulnificus interaction in the gills: Role of the RtxA13 toxin.</title>
        <authorList>
            <person name="Callol A."/>
            <person name="Pajuelo D."/>
            <person name="Ebbesson L."/>
            <person name="Teles M."/>
            <person name="MacKenzie S."/>
            <person name="Amaro C."/>
        </authorList>
    </citation>
    <scope>NUCLEOTIDE SEQUENCE</scope>
</reference>
<evidence type="ECO:0000313" key="1">
    <source>
        <dbReference type="EMBL" id="JAH57183.1"/>
    </source>
</evidence>